<sequence>MIGGTKITDDDIEKNMKSSYGFAQAYRVGEVVSLIGALGGSRVSPSMEPALVTGGASGASSATSARINPGFSFFENSKSGSGNEGLKSTKGTAEASSEYRSASLREIKRQLDIPMSQQPISQKMVPLTDSNGNWILNENKQPVMTRELTYDVNGKKIVIQDHSAGHDFGEGGIGDQPSHHNVRPAENTRTGKVEGMEDHYYFDKRNNK</sequence>
<proteinExistence type="predicted"/>
<accession>A0ABQ1EIJ6</accession>
<dbReference type="EMBL" id="BMBA01000012">
    <property type="protein sequence ID" value="GFZ34453.1"/>
    <property type="molecule type" value="Genomic_DNA"/>
</dbReference>
<protein>
    <recommendedName>
        <fullName evidence="2">HNH/Endo VII superfamily nuclease toxins domain-containing protein</fullName>
    </recommendedName>
</protein>
<dbReference type="InterPro" id="IPR028048">
    <property type="entry name" value="Tox-HNH-EHHH"/>
</dbReference>
<evidence type="ECO:0000313" key="4">
    <source>
        <dbReference type="Proteomes" id="UP000663802"/>
    </source>
</evidence>
<keyword evidence="4" id="KW-1185">Reference proteome</keyword>
<reference evidence="3 4" key="1">
    <citation type="journal article" date="2021" name="Int. J. Syst. Evol. Microbiol.">
        <title>Clostridium zeae sp. nov., isolated from corn silage.</title>
        <authorList>
            <person name="Kobayashi H."/>
            <person name="Tanizawa Y."/>
            <person name="Yagura M."/>
            <person name="Sakamoto M."/>
            <person name="Ohkuma M."/>
            <person name="Tohno M."/>
        </authorList>
    </citation>
    <scope>NUCLEOTIDE SEQUENCE [LARGE SCALE GENOMIC DNA]</scope>
    <source>
        <strain evidence="3 4">CSC2</strain>
    </source>
</reference>
<dbReference type="Pfam" id="PF15657">
    <property type="entry name" value="Tox-HNH-EHHH"/>
    <property type="match status" value="1"/>
</dbReference>
<feature type="domain" description="HNH/Endo VII superfamily nuclease toxins" evidence="2">
    <location>
        <begin position="135"/>
        <end position="202"/>
    </location>
</feature>
<comment type="caution">
    <text evidence="3">The sequence shown here is derived from an EMBL/GenBank/DDBJ whole genome shotgun (WGS) entry which is preliminary data.</text>
</comment>
<dbReference type="RefSeq" id="WP_228731365.1">
    <property type="nucleotide sequence ID" value="NZ_BMBA01000012.1"/>
</dbReference>
<evidence type="ECO:0000256" key="1">
    <source>
        <dbReference type="SAM" id="MobiDB-lite"/>
    </source>
</evidence>
<evidence type="ECO:0000313" key="3">
    <source>
        <dbReference type="EMBL" id="GFZ34453.1"/>
    </source>
</evidence>
<dbReference type="Proteomes" id="UP000663802">
    <property type="component" value="Unassembled WGS sequence"/>
</dbReference>
<feature type="region of interest" description="Disordered" evidence="1">
    <location>
        <begin position="76"/>
        <end position="100"/>
    </location>
</feature>
<evidence type="ECO:0000259" key="2">
    <source>
        <dbReference type="Pfam" id="PF15657"/>
    </source>
</evidence>
<gene>
    <name evidence="3" type="ORF">CSC2_49790</name>
</gene>
<feature type="compositionally biased region" description="Polar residues" evidence="1">
    <location>
        <begin position="89"/>
        <end position="100"/>
    </location>
</feature>
<organism evidence="3 4">
    <name type="scientific">Clostridium zeae</name>
    <dbReference type="NCBI Taxonomy" id="2759022"/>
    <lineage>
        <taxon>Bacteria</taxon>
        <taxon>Bacillati</taxon>
        <taxon>Bacillota</taxon>
        <taxon>Clostridia</taxon>
        <taxon>Eubacteriales</taxon>
        <taxon>Clostridiaceae</taxon>
        <taxon>Clostridium</taxon>
    </lineage>
</organism>
<name>A0ABQ1EIJ6_9CLOT</name>